<evidence type="ECO:0000259" key="1">
    <source>
        <dbReference type="Pfam" id="PF09983"/>
    </source>
</evidence>
<sequence>MRLDKIKNDIINYDNKTISLDNLKFIISGGNIEKLKEFTGFKYNEFIDIVNNLIENEIVIPQGKDKKTGKMKNDKVDNYYKLPLKYNIMKPDCKEMPLEYIKEINLLYGMNFEKPVFKKPDLYEKYRKYIKIISDYLREHKGKQNEFISINERSYELFGDEKLLKDQDKVAEKLDILNTIGISEVDLHCKSNYEPLLVILSSSFYSKPARKILIIENLDTFWTFQKIIFKDKIISDIDMLIYGHGNKITGGFKTYEQYEITGKDEVLYFGDIDSAGLRFFLKLKKEFPNLKFKLLGKAYEMLMDATMDKDKLSNRGEFQEKLKDEELNEILEMFHEANHKTVIRDMIEKQTYIPQEALNYAILKERWTSYDGQ</sequence>
<evidence type="ECO:0000313" key="2">
    <source>
        <dbReference type="EMBL" id="MPM03084.1"/>
    </source>
</evidence>
<dbReference type="EMBL" id="VSSQ01000923">
    <property type="protein sequence ID" value="MPM03084.1"/>
    <property type="molecule type" value="Genomic_DNA"/>
</dbReference>
<name>A0A644WLH0_9ZZZZ</name>
<comment type="caution">
    <text evidence="2">The sequence shown here is derived from an EMBL/GenBank/DDBJ whole genome shotgun (WGS) entry which is preliminary data.</text>
</comment>
<dbReference type="Pfam" id="PF09983">
    <property type="entry name" value="JetD_C"/>
    <property type="match status" value="1"/>
</dbReference>
<accession>A0A644WLH0</accession>
<feature type="domain" description="Wadjet protein JetD C-terminal" evidence="1">
    <location>
        <begin position="206"/>
        <end position="365"/>
    </location>
</feature>
<proteinExistence type="predicted"/>
<dbReference type="AlphaFoldDB" id="A0A644WLH0"/>
<protein>
    <recommendedName>
        <fullName evidence="1">Wadjet protein JetD C-terminal domain-containing protein</fullName>
    </recommendedName>
</protein>
<gene>
    <name evidence="2" type="ORF">SDC9_49343</name>
</gene>
<dbReference type="InterPro" id="IPR024534">
    <property type="entry name" value="JetD_C"/>
</dbReference>
<organism evidence="2">
    <name type="scientific">bioreactor metagenome</name>
    <dbReference type="NCBI Taxonomy" id="1076179"/>
    <lineage>
        <taxon>unclassified sequences</taxon>
        <taxon>metagenomes</taxon>
        <taxon>ecological metagenomes</taxon>
    </lineage>
</organism>
<reference evidence="2" key="1">
    <citation type="submission" date="2019-08" db="EMBL/GenBank/DDBJ databases">
        <authorList>
            <person name="Kucharzyk K."/>
            <person name="Murdoch R.W."/>
            <person name="Higgins S."/>
            <person name="Loffler F."/>
        </authorList>
    </citation>
    <scope>NUCLEOTIDE SEQUENCE</scope>
</reference>